<dbReference type="EMBL" id="KV454410">
    <property type="protein sequence ID" value="ODQ64970.1"/>
    <property type="molecule type" value="Genomic_DNA"/>
</dbReference>
<dbReference type="AlphaFoldDB" id="A0A1E3PI48"/>
<accession>A0A1E3PI48</accession>
<sequence>LFLTVLISSIVVIAFESFVFAKFQSSVTVAQGNEQLPEVRTIPTYLALFLFAAVFQLVMIADSLYAQNTIEIIGQCVFALAMTVYGAIQYSQIKTAIIHLSSKGIYDMESWPVMRAFLITMPCILAAATIIMLFFAYQLYRELGWAIYKYIGADRRLHSHYLRYQIFITLVKFDFFFFIGFTVQFIVVVLQTKDVEFALTIAVIPVTILFLAFTYWAVRHESKAGMAGVLVGLTCGLAYFIFKLVRIYTPERAYKYVAVRKSLTGFAVITIVLLLCTAVNAAWCIYGFGRGL</sequence>
<dbReference type="PANTHER" id="PTHR34391:SF1">
    <property type="entry name" value="UPF0658 GOLGI APPARATUS MEMBRANE PROTEIN C1952.10C-RELATED"/>
    <property type="match status" value="1"/>
</dbReference>
<gene>
    <name evidence="2" type="ORF">NADFUDRAFT_14406</name>
</gene>
<reference evidence="2 3" key="1">
    <citation type="journal article" date="2016" name="Proc. Natl. Acad. Sci. U.S.A.">
        <title>Comparative genomics of biotechnologically important yeasts.</title>
        <authorList>
            <person name="Riley R."/>
            <person name="Haridas S."/>
            <person name="Wolfe K.H."/>
            <person name="Lopes M.R."/>
            <person name="Hittinger C.T."/>
            <person name="Goeker M."/>
            <person name="Salamov A.A."/>
            <person name="Wisecaver J.H."/>
            <person name="Long T.M."/>
            <person name="Calvey C.H."/>
            <person name="Aerts A.L."/>
            <person name="Barry K.W."/>
            <person name="Choi C."/>
            <person name="Clum A."/>
            <person name="Coughlan A.Y."/>
            <person name="Deshpande S."/>
            <person name="Douglass A.P."/>
            <person name="Hanson S.J."/>
            <person name="Klenk H.-P."/>
            <person name="LaButti K.M."/>
            <person name="Lapidus A."/>
            <person name="Lindquist E.A."/>
            <person name="Lipzen A.M."/>
            <person name="Meier-Kolthoff J.P."/>
            <person name="Ohm R.A."/>
            <person name="Otillar R.P."/>
            <person name="Pangilinan J.L."/>
            <person name="Peng Y."/>
            <person name="Rokas A."/>
            <person name="Rosa C.A."/>
            <person name="Scheuner C."/>
            <person name="Sibirny A.A."/>
            <person name="Slot J.C."/>
            <person name="Stielow J.B."/>
            <person name="Sun H."/>
            <person name="Kurtzman C.P."/>
            <person name="Blackwell M."/>
            <person name="Grigoriev I.V."/>
            <person name="Jeffries T.W."/>
        </authorList>
    </citation>
    <scope>NUCLEOTIDE SEQUENCE [LARGE SCALE GENOMIC DNA]</scope>
    <source>
        <strain evidence="2 3">DSM 6958</strain>
    </source>
</reference>
<dbReference type="PANTHER" id="PTHR34391">
    <property type="entry name" value="UPF0658 GOLGI APPARATUS MEMBRANE PROTEIN C1952.10C-RELATED"/>
    <property type="match status" value="1"/>
</dbReference>
<evidence type="ECO:0000256" key="1">
    <source>
        <dbReference type="SAM" id="Phobius"/>
    </source>
</evidence>
<name>A0A1E3PI48_9ASCO</name>
<dbReference type="Proteomes" id="UP000095009">
    <property type="component" value="Unassembled WGS sequence"/>
</dbReference>
<feature type="transmembrane region" description="Helical" evidence="1">
    <location>
        <begin position="161"/>
        <end position="191"/>
    </location>
</feature>
<keyword evidence="1" id="KW-0812">Transmembrane</keyword>
<feature type="transmembrane region" description="Helical" evidence="1">
    <location>
        <begin position="197"/>
        <end position="218"/>
    </location>
</feature>
<feature type="non-terminal residue" evidence="2">
    <location>
        <position position="1"/>
    </location>
</feature>
<evidence type="ECO:0000313" key="3">
    <source>
        <dbReference type="Proteomes" id="UP000095009"/>
    </source>
</evidence>
<feature type="transmembrane region" description="Helical" evidence="1">
    <location>
        <begin position="45"/>
        <end position="65"/>
    </location>
</feature>
<evidence type="ECO:0000313" key="2">
    <source>
        <dbReference type="EMBL" id="ODQ64970.1"/>
    </source>
</evidence>
<protein>
    <submittedName>
        <fullName evidence="2">Uncharacterized protein</fullName>
    </submittedName>
</protein>
<feature type="non-terminal residue" evidence="2">
    <location>
        <position position="292"/>
    </location>
</feature>
<organism evidence="2 3">
    <name type="scientific">Nadsonia fulvescens var. elongata DSM 6958</name>
    <dbReference type="NCBI Taxonomy" id="857566"/>
    <lineage>
        <taxon>Eukaryota</taxon>
        <taxon>Fungi</taxon>
        <taxon>Dikarya</taxon>
        <taxon>Ascomycota</taxon>
        <taxon>Saccharomycotina</taxon>
        <taxon>Dipodascomycetes</taxon>
        <taxon>Dipodascales</taxon>
        <taxon>Dipodascales incertae sedis</taxon>
        <taxon>Nadsonia</taxon>
    </lineage>
</organism>
<dbReference type="GO" id="GO:0005794">
    <property type="term" value="C:Golgi apparatus"/>
    <property type="evidence" value="ECO:0007669"/>
    <property type="project" value="TreeGrafter"/>
</dbReference>
<feature type="transmembrane region" description="Helical" evidence="1">
    <location>
        <begin position="72"/>
        <end position="93"/>
    </location>
</feature>
<keyword evidence="1" id="KW-0472">Membrane</keyword>
<dbReference type="STRING" id="857566.A0A1E3PI48"/>
<keyword evidence="1" id="KW-1133">Transmembrane helix</keyword>
<feature type="transmembrane region" description="Helical" evidence="1">
    <location>
        <begin position="113"/>
        <end position="140"/>
    </location>
</feature>
<feature type="transmembrane region" description="Helical" evidence="1">
    <location>
        <begin position="225"/>
        <end position="245"/>
    </location>
</feature>
<proteinExistence type="predicted"/>
<dbReference type="OrthoDB" id="2448307at2759"/>
<dbReference type="InterPro" id="IPR040410">
    <property type="entry name" value="UPF0658_Golgi"/>
</dbReference>
<keyword evidence="3" id="KW-1185">Reference proteome</keyword>
<feature type="transmembrane region" description="Helical" evidence="1">
    <location>
        <begin position="265"/>
        <end position="288"/>
    </location>
</feature>